<sequence length="340" mass="37050">VRARAGGLTCRIIVLQKYRVCFQEEARLEDCEFYLKAQEFIVLPIQRQRIESSDGNQEPSVVKKMKELWLCLLHCCLCVLASDPSISQLIDAIGHNQLETLKENAEECLDLRMPPEKPETATDEVPVTKWEAERKKEQGEDVFMVPVNNLLIPPEEEEVACDSSKADTNKTAPGKSSDDRTVPGDPSVISQASHAESLALSDSLEGSMDNPWNRIPPLSLTPSSSDEKNFPPDASLKTQKDVADDSNTPDLLELCNQDSPKGLQQGEPVQISSPSLLCSYSSPSPVKTNTSQAASALGPACGAEDPEGSRGSQAPLPTLSPDFPVSPSSRLQSMPNRMPH</sequence>
<dbReference type="GO" id="GO:0032211">
    <property type="term" value="P:negative regulation of telomere maintenance via telomerase"/>
    <property type="evidence" value="ECO:0007669"/>
    <property type="project" value="TreeGrafter"/>
</dbReference>
<dbReference type="Gene3D" id="2.40.50.960">
    <property type="match status" value="1"/>
</dbReference>
<feature type="compositionally biased region" description="Low complexity" evidence="1">
    <location>
        <begin position="272"/>
        <end position="285"/>
    </location>
</feature>
<feature type="compositionally biased region" description="Polar residues" evidence="1">
    <location>
        <begin position="326"/>
        <end position="340"/>
    </location>
</feature>
<protein>
    <submittedName>
        <fullName evidence="2">ACD protein</fullName>
    </submittedName>
</protein>
<evidence type="ECO:0000256" key="1">
    <source>
        <dbReference type="SAM" id="MobiDB-lite"/>
    </source>
</evidence>
<proteinExistence type="predicted"/>
<feature type="non-terminal residue" evidence="2">
    <location>
        <position position="340"/>
    </location>
</feature>
<organism evidence="2 3">
    <name type="scientific">Tyrannus savana</name>
    <name type="common">Fork-tailed flycatcher</name>
    <name type="synonym">Muscivora tyrannus</name>
    <dbReference type="NCBI Taxonomy" id="137541"/>
    <lineage>
        <taxon>Eukaryota</taxon>
        <taxon>Metazoa</taxon>
        <taxon>Chordata</taxon>
        <taxon>Craniata</taxon>
        <taxon>Vertebrata</taxon>
        <taxon>Euteleostomi</taxon>
        <taxon>Archelosauria</taxon>
        <taxon>Archosauria</taxon>
        <taxon>Dinosauria</taxon>
        <taxon>Saurischia</taxon>
        <taxon>Theropoda</taxon>
        <taxon>Coelurosauria</taxon>
        <taxon>Aves</taxon>
        <taxon>Neognathae</taxon>
        <taxon>Neoaves</taxon>
        <taxon>Telluraves</taxon>
        <taxon>Australaves</taxon>
        <taxon>Passeriformes</taxon>
        <taxon>Tyrannidae</taxon>
        <taxon>Tyrannus</taxon>
    </lineage>
</organism>
<dbReference type="InterPro" id="IPR028631">
    <property type="entry name" value="ACD"/>
</dbReference>
<dbReference type="GO" id="GO:0070187">
    <property type="term" value="C:shelterin complex"/>
    <property type="evidence" value="ECO:0007669"/>
    <property type="project" value="InterPro"/>
</dbReference>
<dbReference type="EMBL" id="VXAW01006373">
    <property type="protein sequence ID" value="NXM02491.1"/>
    <property type="molecule type" value="Genomic_DNA"/>
</dbReference>
<feature type="region of interest" description="Disordered" evidence="1">
    <location>
        <begin position="156"/>
        <end position="340"/>
    </location>
</feature>
<dbReference type="PANTHER" id="PTHR14487">
    <property type="entry name" value="ADRENOCORTICAL DYSPLASIA PROTEIN ACD"/>
    <property type="match status" value="1"/>
</dbReference>
<dbReference type="Proteomes" id="UP000537779">
    <property type="component" value="Unassembled WGS sequence"/>
</dbReference>
<dbReference type="GO" id="GO:0042162">
    <property type="term" value="F:telomeric DNA binding"/>
    <property type="evidence" value="ECO:0007669"/>
    <property type="project" value="TreeGrafter"/>
</dbReference>
<gene>
    <name evidence="2" type="primary">Acd</name>
    <name evidence="2" type="ORF">TYRSAV_R09462</name>
</gene>
<keyword evidence="3" id="KW-1185">Reference proteome</keyword>
<dbReference type="PANTHER" id="PTHR14487:SF3">
    <property type="entry name" value="ADRENOCORTICAL DYSPLASIA PROTEIN HOMOLOG"/>
    <property type="match status" value="1"/>
</dbReference>
<evidence type="ECO:0000313" key="2">
    <source>
        <dbReference type="EMBL" id="NXM02491.1"/>
    </source>
</evidence>
<dbReference type="AlphaFoldDB" id="A0A7L0XG47"/>
<accession>A0A7L0XG47</accession>
<evidence type="ECO:0000313" key="3">
    <source>
        <dbReference type="Proteomes" id="UP000537779"/>
    </source>
</evidence>
<comment type="caution">
    <text evidence="2">The sequence shown here is derived from an EMBL/GenBank/DDBJ whole genome shotgun (WGS) entry which is preliminary data.</text>
</comment>
<dbReference type="GO" id="GO:0016233">
    <property type="term" value="P:telomere capping"/>
    <property type="evidence" value="ECO:0007669"/>
    <property type="project" value="InterPro"/>
</dbReference>
<reference evidence="2 3" key="1">
    <citation type="submission" date="2019-09" db="EMBL/GenBank/DDBJ databases">
        <title>Bird 10,000 Genomes (B10K) Project - Family phase.</title>
        <authorList>
            <person name="Zhang G."/>
        </authorList>
    </citation>
    <scope>NUCLEOTIDE SEQUENCE [LARGE SCALE GENOMIC DNA]</scope>
    <source>
        <strain evidence="2">B10K-DU-001-37</strain>
        <tissue evidence="2">Muscle</tissue>
    </source>
</reference>
<dbReference type="GO" id="GO:0070198">
    <property type="term" value="P:protein localization to chromosome, telomeric region"/>
    <property type="evidence" value="ECO:0007669"/>
    <property type="project" value="TreeGrafter"/>
</dbReference>
<name>A0A7L0XG47_TYRSA</name>
<feature type="non-terminal residue" evidence="2">
    <location>
        <position position="1"/>
    </location>
</feature>